<sequence>MKNSIYLFSLLMIFQLGFSSCGQKANSSNSTSKNTPESIRVMTYNVHHANPPEEDDVIDLDAIAQVIRESKADLVAVQELDSVAKRSLNVFQLESLAQKLDMNYHYFSAIPFQGGAYGVGILSRFPISSPQRIALPEYEDKDVEDRVLGVVSVKLPNQKSIYFACTHWDVVHEENRLLQAESTIQLAEQLDAPIIIGGDFNARTDSKPMKMLRQVFTDASKEFAPTIPTINPNRKIDHILYAPEKAFQLKTEEVIEDELAQKASDHLPFIVELQVAN</sequence>
<dbReference type="GO" id="GO:0004527">
    <property type="term" value="F:exonuclease activity"/>
    <property type="evidence" value="ECO:0007669"/>
    <property type="project" value="UniProtKB-KW"/>
</dbReference>
<name>A0A1I2JDX3_9BACT</name>
<dbReference type="AlphaFoldDB" id="A0A1I2JDX3"/>
<keyword evidence="3" id="KW-0269">Exonuclease</keyword>
<dbReference type="Proteomes" id="UP000198964">
    <property type="component" value="Unassembled WGS sequence"/>
</dbReference>
<dbReference type="Gene3D" id="3.60.10.10">
    <property type="entry name" value="Endonuclease/exonuclease/phosphatase"/>
    <property type="match status" value="1"/>
</dbReference>
<dbReference type="InterPro" id="IPR051916">
    <property type="entry name" value="GPI-anchor_lipid_remodeler"/>
</dbReference>
<proteinExistence type="predicted"/>
<evidence type="ECO:0000259" key="2">
    <source>
        <dbReference type="Pfam" id="PF03372"/>
    </source>
</evidence>
<feature type="signal peptide" evidence="1">
    <location>
        <begin position="1"/>
        <end position="24"/>
    </location>
</feature>
<dbReference type="Pfam" id="PF03372">
    <property type="entry name" value="Exo_endo_phos"/>
    <property type="match status" value="1"/>
</dbReference>
<dbReference type="SUPFAM" id="SSF56219">
    <property type="entry name" value="DNase I-like"/>
    <property type="match status" value="1"/>
</dbReference>
<evidence type="ECO:0000313" key="3">
    <source>
        <dbReference type="EMBL" id="SFF52298.1"/>
    </source>
</evidence>
<dbReference type="EMBL" id="FONW01000008">
    <property type="protein sequence ID" value="SFF52298.1"/>
    <property type="molecule type" value="Genomic_DNA"/>
</dbReference>
<dbReference type="GO" id="GO:0006506">
    <property type="term" value="P:GPI anchor biosynthetic process"/>
    <property type="evidence" value="ECO:0007669"/>
    <property type="project" value="TreeGrafter"/>
</dbReference>
<dbReference type="RefSeq" id="WP_093920637.1">
    <property type="nucleotide sequence ID" value="NZ_FONW01000008.1"/>
</dbReference>
<dbReference type="STRING" id="655355.SAMN05216283_108125"/>
<dbReference type="PANTHER" id="PTHR14859">
    <property type="entry name" value="CALCOFLUOR WHITE HYPERSENSITIVE PROTEIN PRECURSOR"/>
    <property type="match status" value="1"/>
</dbReference>
<dbReference type="InterPro" id="IPR005135">
    <property type="entry name" value="Endo/exonuclease/phosphatase"/>
</dbReference>
<keyword evidence="4" id="KW-1185">Reference proteome</keyword>
<dbReference type="PROSITE" id="PS51257">
    <property type="entry name" value="PROKAR_LIPOPROTEIN"/>
    <property type="match status" value="1"/>
</dbReference>
<dbReference type="PANTHER" id="PTHR14859:SF15">
    <property type="entry name" value="ENDONUCLEASE_EXONUCLEASE_PHOSPHATASE DOMAIN-CONTAINING PROTEIN"/>
    <property type="match status" value="1"/>
</dbReference>
<evidence type="ECO:0000313" key="4">
    <source>
        <dbReference type="Proteomes" id="UP000198964"/>
    </source>
</evidence>
<evidence type="ECO:0000256" key="1">
    <source>
        <dbReference type="SAM" id="SignalP"/>
    </source>
</evidence>
<keyword evidence="3" id="KW-0540">Nuclease</keyword>
<accession>A0A1I2JDX3</accession>
<feature type="chain" id="PRO_5011475625" evidence="1">
    <location>
        <begin position="25"/>
        <end position="277"/>
    </location>
</feature>
<keyword evidence="3" id="KW-0378">Hydrolase</keyword>
<reference evidence="3 4" key="1">
    <citation type="submission" date="2016-10" db="EMBL/GenBank/DDBJ databases">
        <authorList>
            <person name="de Groot N.N."/>
        </authorList>
    </citation>
    <scope>NUCLEOTIDE SEQUENCE [LARGE SCALE GENOMIC DNA]</scope>
    <source>
        <strain evidence="3 4">CGMCC 1.9156</strain>
    </source>
</reference>
<gene>
    <name evidence="3" type="ORF">SAMN05216283_108125</name>
</gene>
<keyword evidence="1" id="KW-0732">Signal</keyword>
<dbReference type="InterPro" id="IPR036691">
    <property type="entry name" value="Endo/exonu/phosph_ase_sf"/>
</dbReference>
<feature type="domain" description="Endonuclease/exonuclease/phosphatase" evidence="2">
    <location>
        <begin position="42"/>
        <end position="266"/>
    </location>
</feature>
<dbReference type="GO" id="GO:0004519">
    <property type="term" value="F:endonuclease activity"/>
    <property type="evidence" value="ECO:0007669"/>
    <property type="project" value="UniProtKB-KW"/>
</dbReference>
<protein>
    <submittedName>
        <fullName evidence="3">Metal-dependent hydrolase, endonuclease/exonuclease/phosphatase family</fullName>
    </submittedName>
</protein>
<dbReference type="GO" id="GO:0016020">
    <property type="term" value="C:membrane"/>
    <property type="evidence" value="ECO:0007669"/>
    <property type="project" value="GOC"/>
</dbReference>
<keyword evidence="3" id="KW-0255">Endonuclease</keyword>
<organism evidence="3 4">
    <name type="scientific">Sunxiuqinia elliptica</name>
    <dbReference type="NCBI Taxonomy" id="655355"/>
    <lineage>
        <taxon>Bacteria</taxon>
        <taxon>Pseudomonadati</taxon>
        <taxon>Bacteroidota</taxon>
        <taxon>Bacteroidia</taxon>
        <taxon>Marinilabiliales</taxon>
        <taxon>Prolixibacteraceae</taxon>
        <taxon>Sunxiuqinia</taxon>
    </lineage>
</organism>